<dbReference type="RefSeq" id="WP_115945640.1">
    <property type="nucleotide sequence ID" value="NZ_QRDL01000002.1"/>
</dbReference>
<evidence type="ECO:0000313" key="3">
    <source>
        <dbReference type="EMBL" id="RED06999.1"/>
    </source>
</evidence>
<dbReference type="PROSITE" id="PS50853">
    <property type="entry name" value="FN3"/>
    <property type="match status" value="1"/>
</dbReference>
<comment type="caution">
    <text evidence="3">The sequence shown here is derived from an EMBL/GenBank/DDBJ whole genome shotgun (WGS) entry which is preliminary data.</text>
</comment>
<name>A0A3D9EV31_ECTOL</name>
<sequence>MGEHHPIIGAKGGSESTKAPTETPDSLISIAYAKVLDGLSEGPIVGLVNGHQSIYLDKTPLINADGSQNYSNVTVETRTGEADQEYVRGFPSVESETGVGVELKATQAWVQALSNIELSAVRVRLQVPYLSETDSKGNINGYKVDYAIDVATDSGAYVQVLASSFNGKTTSTYERSHRIDLPAARSGWRVRVRRLTPDATTSNIQSTTNIASYTEIIDAKLRYPYTAVVGVTVDASQFSSIPSRAYDLKGRIVRVPSNYSPETRTYAGTWDGTFKLAWTDNPAWIYYDLLINDRYGLGALITAAQVDRWSLYQIARYCDEPVADGKGGTEPRFACNVYLQTRADALQVLQDLASIFRGMAYWGAGSVMAVADMPSDPVYTYNQANVIDGAFTYAGSAKSTRFTVALVSWNDPADFYQKKVEYVSDQKGLARYGVQQTELTAFGCTSQGQAQRLGQYTLLTNRLENETVTFAVGLDGTIARPGQIIRVADEARAGRRIGGRIKAATASTVTLDSDAVVAAGDTLVVILPSGVAETRKVKAYADRVVTVTQAWTSIPVAQSVFAVESTTLAPQTFRVISVAEDFGNDALKYVITAIKHVPGKYEAIDNGAQIVTLPVTVIPTSVQAPPTGIQLSSFDSVEQGLSVSTLRATWVAPEDAVSYDVWWRRDSNDWVYAGRCYTTSIEVRGIFAGTYLVRVAAINALNAASTWAYSEPTALTGKVGKPPALASLKTTSGPMTIRLDWAFPKEGAEDTAYTEIQQANNAEGNTAQSMGLFAYPTNTYTLNGLGPGAEQFFRGRLIDRIGNVGDWSNWTRGQASPEADIILAYLKGQITDSQLGKDLLDTISKIPGMQDQIDSIRNTLEYDPEVANKAGDIVRSDNKLWQATKDVPANADGSNGPPNAAYWTNVGDLLQTAQSLASRLETVETKVTAVESSVKTVNQLVASFTPQYTGDDDTYTGDMDSYAGTITIQSVLANADAAQALRTEQLQAQTGKNTAAILEEVSARTTAISAIATRTAKLEAAVGEGDTGLSAQVSTVSKAVADLNGKANASVVTQVAITANGIRYIAGLALGLDYSGGQITSQFIVQADRFAVLNGAGDSISLPFVIENGVVVMNKTFIKQATITELLLTATLRSNAVNSNNQPLLEFNFAAGTFAMRGVTGNARREESNSSSLWYDGNGRLRLRISL</sequence>
<reference evidence="3 4" key="1">
    <citation type="submission" date="2018-07" db="EMBL/GenBank/DDBJ databases">
        <title>Genome sequencing of rice bacterial endophytes.</title>
        <authorList>
            <person name="Venturi V."/>
        </authorList>
    </citation>
    <scope>NUCLEOTIDE SEQUENCE [LARGE SCALE GENOMIC DNA]</scope>
    <source>
        <strain evidence="3 4">AG1002</strain>
    </source>
</reference>
<dbReference type="Pfam" id="PF24801">
    <property type="entry name" value="FNIII-A_GpJ"/>
    <property type="match status" value="1"/>
</dbReference>
<dbReference type="InterPro" id="IPR055385">
    <property type="entry name" value="GpJ_HDII-ins2"/>
</dbReference>
<protein>
    <submittedName>
        <fullName evidence="3">Putative phage tail protein</fullName>
    </submittedName>
</protein>
<dbReference type="InterPro" id="IPR036116">
    <property type="entry name" value="FN3_sf"/>
</dbReference>
<proteinExistence type="predicted"/>
<dbReference type="SUPFAM" id="SSF49265">
    <property type="entry name" value="Fibronectin type III"/>
    <property type="match status" value="1"/>
</dbReference>
<accession>A0A3D9EV31</accession>
<dbReference type="AlphaFoldDB" id="A0A3D9EV31"/>
<evidence type="ECO:0000313" key="4">
    <source>
        <dbReference type="Proteomes" id="UP000256988"/>
    </source>
</evidence>
<evidence type="ECO:0000259" key="2">
    <source>
        <dbReference type="PROSITE" id="PS50853"/>
    </source>
</evidence>
<dbReference type="Pfam" id="PF09327">
    <property type="entry name" value="Phage_Tail_Tip"/>
    <property type="match status" value="1"/>
</dbReference>
<gene>
    <name evidence="3" type="ORF">DFO60_1505</name>
</gene>
<dbReference type="PANTHER" id="PTHR36251">
    <property type="entry name" value="FELS-1 PROPHAGE HOST SPECIFICITY PROTEIN-RELATED"/>
    <property type="match status" value="1"/>
</dbReference>
<feature type="domain" description="Fibronectin type-III" evidence="2">
    <location>
        <begin position="722"/>
        <end position="819"/>
    </location>
</feature>
<dbReference type="PANTHER" id="PTHR36251:SF2">
    <property type="entry name" value="GIFSY-2 PROPHAGE HOST SPECIFICITY PROTEIN J, PHAGE LAMBDA"/>
    <property type="match status" value="1"/>
</dbReference>
<dbReference type="InterPro" id="IPR053171">
    <property type="entry name" value="Viral_Tip_Attach_Protein"/>
</dbReference>
<evidence type="ECO:0000256" key="1">
    <source>
        <dbReference type="SAM" id="MobiDB-lite"/>
    </source>
</evidence>
<dbReference type="EMBL" id="QRDL01000002">
    <property type="protein sequence ID" value="RED06999.1"/>
    <property type="molecule type" value="Genomic_DNA"/>
</dbReference>
<dbReference type="Proteomes" id="UP000256988">
    <property type="component" value="Unassembled WGS sequence"/>
</dbReference>
<dbReference type="Pfam" id="PF13550">
    <property type="entry name" value="Phage-tail_3"/>
    <property type="match status" value="1"/>
</dbReference>
<organism evidence="3 4">
    <name type="scientific">Ectopseudomonas oleovorans</name>
    <name type="common">Pseudomonas oleovorans</name>
    <dbReference type="NCBI Taxonomy" id="301"/>
    <lineage>
        <taxon>Bacteria</taxon>
        <taxon>Pseudomonadati</taxon>
        <taxon>Pseudomonadota</taxon>
        <taxon>Gammaproteobacteria</taxon>
        <taxon>Pseudomonadales</taxon>
        <taxon>Pseudomonadaceae</taxon>
        <taxon>Ectopseudomonas</taxon>
    </lineage>
</organism>
<dbReference type="CDD" id="cd00063">
    <property type="entry name" value="FN3"/>
    <property type="match status" value="1"/>
</dbReference>
<feature type="region of interest" description="Disordered" evidence="1">
    <location>
        <begin position="1"/>
        <end position="22"/>
    </location>
</feature>
<dbReference type="InterPro" id="IPR003961">
    <property type="entry name" value="FN3_dom"/>
</dbReference>
<dbReference type="InterPro" id="IPR015406">
    <property type="entry name" value="GpJ_CSF"/>
</dbReference>
<dbReference type="InterPro" id="IPR032876">
    <property type="entry name" value="J_dom"/>
</dbReference>